<reference evidence="3" key="1">
    <citation type="journal article" date="2016" name="Nat. Genet.">
        <title>A high-quality carrot genome assembly provides new insights into carotenoid accumulation and asterid genome evolution.</title>
        <authorList>
            <person name="Iorizzo M."/>
            <person name="Ellison S."/>
            <person name="Senalik D."/>
            <person name="Zeng P."/>
            <person name="Satapoomin P."/>
            <person name="Huang J."/>
            <person name="Bowman M."/>
            <person name="Iovene M."/>
            <person name="Sanseverino W."/>
            <person name="Cavagnaro P."/>
            <person name="Yildiz M."/>
            <person name="Macko-Podgorni A."/>
            <person name="Moranska E."/>
            <person name="Grzebelus E."/>
            <person name="Grzebelus D."/>
            <person name="Ashrafi H."/>
            <person name="Zheng Z."/>
            <person name="Cheng S."/>
            <person name="Spooner D."/>
            <person name="Van Deynze A."/>
            <person name="Simon P."/>
        </authorList>
    </citation>
    <scope>NUCLEOTIDE SEQUENCE [LARGE SCALE GENOMIC DNA]</scope>
    <source>
        <tissue evidence="3">Leaf</tissue>
    </source>
</reference>
<dbReference type="PRINTS" id="PR00634">
    <property type="entry name" value="BETALLERGEN"/>
</dbReference>
<dbReference type="GO" id="GO:0038023">
    <property type="term" value="F:signaling receptor activity"/>
    <property type="evidence" value="ECO:0007669"/>
    <property type="project" value="InterPro"/>
</dbReference>
<dbReference type="PANTHER" id="PTHR31213:SF55">
    <property type="entry name" value="STRESS-INDUCED PROTEIN SAM22"/>
    <property type="match status" value="1"/>
</dbReference>
<comment type="similarity">
    <text evidence="1">Belongs to the BetVI family.</text>
</comment>
<dbReference type="GO" id="GO:0004864">
    <property type="term" value="F:protein phosphatase inhibitor activity"/>
    <property type="evidence" value="ECO:0007669"/>
    <property type="project" value="InterPro"/>
</dbReference>
<dbReference type="InterPro" id="IPR023393">
    <property type="entry name" value="START-like_dom_sf"/>
</dbReference>
<name>A0A175YQC3_DAUCS</name>
<dbReference type="CDD" id="cd07816">
    <property type="entry name" value="Bet_v1-like"/>
    <property type="match status" value="1"/>
</dbReference>
<dbReference type="GO" id="GO:0005634">
    <property type="term" value="C:nucleus"/>
    <property type="evidence" value="ECO:0007669"/>
    <property type="project" value="TreeGrafter"/>
</dbReference>
<dbReference type="GO" id="GO:0009738">
    <property type="term" value="P:abscisic acid-activated signaling pathway"/>
    <property type="evidence" value="ECO:0007669"/>
    <property type="project" value="InterPro"/>
</dbReference>
<dbReference type="STRING" id="79200.A0A175YQC3"/>
<dbReference type="Gramene" id="KZM85547">
    <property type="protein sequence ID" value="KZM85547"/>
    <property type="gene ID" value="DCAR_027031"/>
</dbReference>
<protein>
    <recommendedName>
        <fullName evidence="2">Bet v I/Major latex protein domain-containing protein</fullName>
    </recommendedName>
</protein>
<comment type="caution">
    <text evidence="3">The sequence shown here is derived from an EMBL/GenBank/DDBJ whole genome shotgun (WGS) entry which is preliminary data.</text>
</comment>
<dbReference type="GO" id="GO:0005737">
    <property type="term" value="C:cytoplasm"/>
    <property type="evidence" value="ECO:0007669"/>
    <property type="project" value="TreeGrafter"/>
</dbReference>
<evidence type="ECO:0000256" key="1">
    <source>
        <dbReference type="ARBA" id="ARBA00009744"/>
    </source>
</evidence>
<dbReference type="InterPro" id="IPR000916">
    <property type="entry name" value="Bet_v_I/MLP"/>
</dbReference>
<feature type="domain" description="Bet v I/Major latex protein" evidence="2">
    <location>
        <begin position="64"/>
        <end position="137"/>
    </location>
</feature>
<dbReference type="GO" id="GO:0006952">
    <property type="term" value="P:defense response"/>
    <property type="evidence" value="ECO:0007669"/>
    <property type="project" value="InterPro"/>
</dbReference>
<accession>A0A175YQC3</accession>
<dbReference type="Gene3D" id="3.30.530.20">
    <property type="match status" value="2"/>
</dbReference>
<dbReference type="FunFam" id="3.30.530.20:FF:000007">
    <property type="entry name" value="Major pollen allergen Bet v 1-A"/>
    <property type="match status" value="1"/>
</dbReference>
<evidence type="ECO:0000313" key="3">
    <source>
        <dbReference type="EMBL" id="KZM85547.1"/>
    </source>
</evidence>
<dbReference type="GO" id="GO:0010427">
    <property type="term" value="F:abscisic acid binding"/>
    <property type="evidence" value="ECO:0007669"/>
    <property type="project" value="InterPro"/>
</dbReference>
<dbReference type="AlphaFoldDB" id="A0A175YQC3"/>
<gene>
    <name evidence="3" type="ORF">DCAR_027031</name>
</gene>
<dbReference type="OMA" id="NHSYSYT"/>
<dbReference type="InterPro" id="IPR024949">
    <property type="entry name" value="Bet_v_I_allergen"/>
</dbReference>
<proteinExistence type="inferred from homology"/>
<dbReference type="PANTHER" id="PTHR31213">
    <property type="entry name" value="OS08G0374000 PROTEIN-RELATED"/>
    <property type="match status" value="1"/>
</dbReference>
<organism evidence="3">
    <name type="scientific">Daucus carota subsp. sativus</name>
    <name type="common">Carrot</name>
    <dbReference type="NCBI Taxonomy" id="79200"/>
    <lineage>
        <taxon>Eukaryota</taxon>
        <taxon>Viridiplantae</taxon>
        <taxon>Streptophyta</taxon>
        <taxon>Embryophyta</taxon>
        <taxon>Tracheophyta</taxon>
        <taxon>Spermatophyta</taxon>
        <taxon>Magnoliopsida</taxon>
        <taxon>eudicotyledons</taxon>
        <taxon>Gunneridae</taxon>
        <taxon>Pentapetalae</taxon>
        <taxon>asterids</taxon>
        <taxon>campanulids</taxon>
        <taxon>Apiales</taxon>
        <taxon>Apiaceae</taxon>
        <taxon>Apioideae</taxon>
        <taxon>Scandiceae</taxon>
        <taxon>Daucinae</taxon>
        <taxon>Daucus</taxon>
        <taxon>Daucus sect. Daucus</taxon>
    </lineage>
</organism>
<dbReference type="EMBL" id="LNRQ01000008">
    <property type="protein sequence ID" value="KZM85547.1"/>
    <property type="molecule type" value="Genomic_DNA"/>
</dbReference>
<dbReference type="InterPro" id="IPR050279">
    <property type="entry name" value="Plant_def-hormone_signal"/>
</dbReference>
<dbReference type="SUPFAM" id="SSF55961">
    <property type="entry name" value="Bet v1-like"/>
    <property type="match status" value="1"/>
</dbReference>
<sequence length="138" mass="14375">MGVQKSEVVIASPVPAAKLFKGICLDIDTLLPQVLPGAIKGAEILEGDGGAGTVKLVTLGDAFTFSYSIIDGDILLGYIDSITTEFTFTPTADGGCTAKSVSTFNTKGDAVVPEENINFANEQNGIIFKAIEAYLIAN</sequence>
<dbReference type="Pfam" id="PF00407">
    <property type="entry name" value="Bet_v_1"/>
    <property type="match status" value="1"/>
</dbReference>
<evidence type="ECO:0000259" key="2">
    <source>
        <dbReference type="Pfam" id="PF00407"/>
    </source>
</evidence>